<sequence>MLKQDRLLRALNGLNRKAFDALLPIFRVVLQKVVEVIKTAVKGS</sequence>
<name>A0A6J4MNI0_9CYAN</name>
<accession>A0A6J4MNI0</accession>
<evidence type="ECO:0000313" key="1">
    <source>
        <dbReference type="EMBL" id="CAA9362913.1"/>
    </source>
</evidence>
<organism evidence="1">
    <name type="scientific">uncultured Leptolyngbya sp</name>
    <dbReference type="NCBI Taxonomy" id="332963"/>
    <lineage>
        <taxon>Bacteria</taxon>
        <taxon>Bacillati</taxon>
        <taxon>Cyanobacteriota</taxon>
        <taxon>Cyanophyceae</taxon>
        <taxon>Leptolyngbyales</taxon>
        <taxon>Leptolyngbyaceae</taxon>
        <taxon>Leptolyngbya group</taxon>
        <taxon>Leptolyngbya</taxon>
        <taxon>environmental samples</taxon>
    </lineage>
</organism>
<proteinExistence type="predicted"/>
<gene>
    <name evidence="1" type="ORF">AVDCRST_MAG94-3495</name>
</gene>
<dbReference type="EMBL" id="CADCTY010001217">
    <property type="protein sequence ID" value="CAA9362913.1"/>
    <property type="molecule type" value="Genomic_DNA"/>
</dbReference>
<reference evidence="1" key="1">
    <citation type="submission" date="2020-02" db="EMBL/GenBank/DDBJ databases">
        <authorList>
            <person name="Meier V. D."/>
        </authorList>
    </citation>
    <scope>NUCLEOTIDE SEQUENCE</scope>
    <source>
        <strain evidence="1">AVDCRST_MAG94</strain>
    </source>
</reference>
<protein>
    <submittedName>
        <fullName evidence="1">Mobile element protein</fullName>
    </submittedName>
</protein>
<dbReference type="AlphaFoldDB" id="A0A6J4MNI0"/>